<dbReference type="PANTHER" id="PTHR32089:SF112">
    <property type="entry name" value="LYSOZYME-LIKE PROTEIN-RELATED"/>
    <property type="match status" value="1"/>
</dbReference>
<sequence length="371" mass="38654">MASTLAAVTCGAGIASPTATTQGLSALLLVLILAAQWFATGRVAQALHLIEVQVMSLTQGQLVARLIPARCGVLAPLAERINTMARTLSGVFVDFARMSHELSSAAAETSSNAEGGDHGVRHQRDITIAASATLEELSVSLSSTSDNAGDAAEVAEASGRMAHDGAGRVAELAASLEHLAQTVRESSARAQRLEERSHEIAGIVDLIAGIAGQTNLLALNAAIEAARAGEQGRGFAVVADEVRKLAELTRNATGEIGTKIGGITSDVGLMLVSMDATSVKATQSLAEVGQAVSALHQVEGNSQRTLALIRDIAAASREQSQAGHNLAGDIEQVARLADNNERLIRENSELSHYLSDLANQLNTALAQYRYE</sequence>
<dbReference type="Gene3D" id="1.10.287.950">
    <property type="entry name" value="Methyl-accepting chemotaxis protein"/>
    <property type="match status" value="1"/>
</dbReference>
<dbReference type="InterPro" id="IPR004089">
    <property type="entry name" value="MCPsignal_dom"/>
</dbReference>
<dbReference type="SUPFAM" id="SSF58104">
    <property type="entry name" value="Methyl-accepting chemotaxis protein (MCP) signaling domain"/>
    <property type="match status" value="1"/>
</dbReference>
<dbReference type="InterPro" id="IPR004090">
    <property type="entry name" value="Chemotax_Me-accpt_rcpt"/>
</dbReference>
<keyword evidence="1 3" id="KW-0807">Transducer</keyword>
<evidence type="ECO:0000313" key="5">
    <source>
        <dbReference type="EMBL" id="MBF1164400.1"/>
    </source>
</evidence>
<protein>
    <submittedName>
        <fullName evidence="5">Methyl-accepting chemotaxis protein</fullName>
    </submittedName>
</protein>
<gene>
    <name evidence="5" type="ORF">HXL68_05100</name>
</gene>
<dbReference type="EMBL" id="JABZMI010000065">
    <property type="protein sequence ID" value="MBF1164400.1"/>
    <property type="molecule type" value="Genomic_DNA"/>
</dbReference>
<comment type="caution">
    <text evidence="5">The sequence shown here is derived from an EMBL/GenBank/DDBJ whole genome shotgun (WGS) entry which is preliminary data.</text>
</comment>
<dbReference type="SMART" id="SM00283">
    <property type="entry name" value="MA"/>
    <property type="match status" value="1"/>
</dbReference>
<reference evidence="5" key="1">
    <citation type="submission" date="2020-04" db="EMBL/GenBank/DDBJ databases">
        <title>Deep metagenomics examines the oral microbiome during advanced dental caries in children, revealing novel taxa and co-occurrences with host molecules.</title>
        <authorList>
            <person name="Baker J.L."/>
            <person name="Morton J.T."/>
            <person name="Dinis M."/>
            <person name="Alvarez R."/>
            <person name="Tran N.C."/>
            <person name="Knight R."/>
            <person name="Edlund A."/>
        </authorList>
    </citation>
    <scope>NUCLEOTIDE SEQUENCE</scope>
    <source>
        <strain evidence="5">JCVI_32_bin.24</strain>
    </source>
</reference>
<dbReference type="GO" id="GO:0006935">
    <property type="term" value="P:chemotaxis"/>
    <property type="evidence" value="ECO:0007669"/>
    <property type="project" value="InterPro"/>
</dbReference>
<dbReference type="Pfam" id="PF00015">
    <property type="entry name" value="MCPsignal"/>
    <property type="match status" value="1"/>
</dbReference>
<organism evidence="5 6">
    <name type="scientific">Dechloromonas agitata</name>
    <dbReference type="NCBI Taxonomy" id="73030"/>
    <lineage>
        <taxon>Bacteria</taxon>
        <taxon>Pseudomonadati</taxon>
        <taxon>Pseudomonadota</taxon>
        <taxon>Betaproteobacteria</taxon>
        <taxon>Rhodocyclales</taxon>
        <taxon>Azonexaceae</taxon>
        <taxon>Dechloromonas</taxon>
    </lineage>
</organism>
<dbReference type="GO" id="GO:0016020">
    <property type="term" value="C:membrane"/>
    <property type="evidence" value="ECO:0007669"/>
    <property type="project" value="InterPro"/>
</dbReference>
<dbReference type="GO" id="GO:0007165">
    <property type="term" value="P:signal transduction"/>
    <property type="evidence" value="ECO:0007669"/>
    <property type="project" value="UniProtKB-KW"/>
</dbReference>
<dbReference type="PROSITE" id="PS50111">
    <property type="entry name" value="CHEMOTAXIS_TRANSDUC_2"/>
    <property type="match status" value="1"/>
</dbReference>
<dbReference type="GO" id="GO:0004888">
    <property type="term" value="F:transmembrane signaling receptor activity"/>
    <property type="evidence" value="ECO:0007669"/>
    <property type="project" value="InterPro"/>
</dbReference>
<dbReference type="PRINTS" id="PR00260">
    <property type="entry name" value="CHEMTRNSDUCR"/>
</dbReference>
<proteinExistence type="inferred from homology"/>
<evidence type="ECO:0000259" key="4">
    <source>
        <dbReference type="PROSITE" id="PS50111"/>
    </source>
</evidence>
<evidence type="ECO:0000256" key="3">
    <source>
        <dbReference type="PROSITE-ProRule" id="PRU00284"/>
    </source>
</evidence>
<feature type="domain" description="Methyl-accepting transducer" evidence="4">
    <location>
        <begin position="98"/>
        <end position="334"/>
    </location>
</feature>
<evidence type="ECO:0000256" key="1">
    <source>
        <dbReference type="ARBA" id="ARBA00023224"/>
    </source>
</evidence>
<accession>A0A930FZ29</accession>
<name>A0A930FZ29_9RHOO</name>
<comment type="similarity">
    <text evidence="2">Belongs to the methyl-accepting chemotaxis (MCP) protein family.</text>
</comment>
<evidence type="ECO:0000256" key="2">
    <source>
        <dbReference type="ARBA" id="ARBA00029447"/>
    </source>
</evidence>
<evidence type="ECO:0000313" key="6">
    <source>
        <dbReference type="Proteomes" id="UP000718593"/>
    </source>
</evidence>
<dbReference type="PANTHER" id="PTHR32089">
    <property type="entry name" value="METHYL-ACCEPTING CHEMOTAXIS PROTEIN MCPB"/>
    <property type="match status" value="1"/>
</dbReference>
<dbReference type="Proteomes" id="UP000718593">
    <property type="component" value="Unassembled WGS sequence"/>
</dbReference>
<dbReference type="AlphaFoldDB" id="A0A930FZ29"/>